<dbReference type="Proteomes" id="UP000663873">
    <property type="component" value="Unassembled WGS sequence"/>
</dbReference>
<protein>
    <submittedName>
        <fullName evidence="2">Uncharacterized protein</fullName>
    </submittedName>
</protein>
<dbReference type="AlphaFoldDB" id="A0A821U2P5"/>
<gene>
    <name evidence="1" type="ORF">UJA718_LOCUS44759</name>
    <name evidence="2" type="ORF">UJA718_LOCUS44793</name>
</gene>
<evidence type="ECO:0000313" key="3">
    <source>
        <dbReference type="Proteomes" id="UP000663873"/>
    </source>
</evidence>
<proteinExistence type="predicted"/>
<evidence type="ECO:0000313" key="2">
    <source>
        <dbReference type="EMBL" id="CAF4883408.1"/>
    </source>
</evidence>
<evidence type="ECO:0000313" key="1">
    <source>
        <dbReference type="EMBL" id="CAF4882637.1"/>
    </source>
</evidence>
<reference evidence="2" key="1">
    <citation type="submission" date="2021-02" db="EMBL/GenBank/DDBJ databases">
        <authorList>
            <person name="Nowell W R."/>
        </authorList>
    </citation>
    <scope>NUCLEOTIDE SEQUENCE</scope>
</reference>
<comment type="caution">
    <text evidence="2">The sequence shown here is derived from an EMBL/GenBank/DDBJ whole genome shotgun (WGS) entry which is preliminary data.</text>
</comment>
<sequence length="28" mass="3211">GDLWRDDERSLFAGDRGLRLMEGDDGRC</sequence>
<accession>A0A821U2P5</accession>
<keyword evidence="3" id="KW-1185">Reference proteome</keyword>
<dbReference type="EMBL" id="CAJOBP010070863">
    <property type="protein sequence ID" value="CAF4882637.1"/>
    <property type="molecule type" value="Genomic_DNA"/>
</dbReference>
<organism evidence="2 3">
    <name type="scientific">Rotaria socialis</name>
    <dbReference type="NCBI Taxonomy" id="392032"/>
    <lineage>
        <taxon>Eukaryota</taxon>
        <taxon>Metazoa</taxon>
        <taxon>Spiralia</taxon>
        <taxon>Gnathifera</taxon>
        <taxon>Rotifera</taxon>
        <taxon>Eurotatoria</taxon>
        <taxon>Bdelloidea</taxon>
        <taxon>Philodinida</taxon>
        <taxon>Philodinidae</taxon>
        <taxon>Rotaria</taxon>
    </lineage>
</organism>
<name>A0A821U2P5_9BILA</name>
<dbReference type="EMBL" id="CAJOBP010071105">
    <property type="protein sequence ID" value="CAF4883408.1"/>
    <property type="molecule type" value="Genomic_DNA"/>
</dbReference>
<feature type="non-terminal residue" evidence="2">
    <location>
        <position position="1"/>
    </location>
</feature>